<protein>
    <recommendedName>
        <fullName evidence="3">AAA family ATPase</fullName>
    </recommendedName>
</protein>
<gene>
    <name evidence="1" type="ORF">IEZ25_12020</name>
</gene>
<evidence type="ECO:0000313" key="1">
    <source>
        <dbReference type="EMBL" id="MBD3915343.1"/>
    </source>
</evidence>
<dbReference type="Proteomes" id="UP000649289">
    <property type="component" value="Unassembled WGS sequence"/>
</dbReference>
<sequence length="64" mass="6892">MPILAVGRLASMLVDAHAAALRDLELLLPSPDDVLVLDEMDAELGTPDEDARARAERVLDVLGR</sequence>
<reference evidence="1 2" key="1">
    <citation type="submission" date="2020-09" db="EMBL/GenBank/DDBJ databases">
        <title>novel species in genus Nocardioides.</title>
        <authorList>
            <person name="Zhang G."/>
        </authorList>
    </citation>
    <scope>NUCLEOTIDE SEQUENCE [LARGE SCALE GENOMIC DNA]</scope>
    <source>
        <strain evidence="1 2">19197</strain>
    </source>
</reference>
<proteinExistence type="predicted"/>
<accession>A0ABR8MGZ3</accession>
<dbReference type="EMBL" id="JACXYY010000004">
    <property type="protein sequence ID" value="MBD3915343.1"/>
    <property type="molecule type" value="Genomic_DNA"/>
</dbReference>
<organism evidence="1 2">
    <name type="scientific">Nocardioides hwasunensis</name>
    <dbReference type="NCBI Taxonomy" id="397258"/>
    <lineage>
        <taxon>Bacteria</taxon>
        <taxon>Bacillati</taxon>
        <taxon>Actinomycetota</taxon>
        <taxon>Actinomycetes</taxon>
        <taxon>Propionibacteriales</taxon>
        <taxon>Nocardioidaceae</taxon>
        <taxon>Nocardioides</taxon>
    </lineage>
</organism>
<dbReference type="RefSeq" id="WP_191199651.1">
    <property type="nucleotide sequence ID" value="NZ_BAAAPA010000005.1"/>
</dbReference>
<evidence type="ECO:0000313" key="2">
    <source>
        <dbReference type="Proteomes" id="UP000649289"/>
    </source>
</evidence>
<name>A0ABR8MGZ3_9ACTN</name>
<keyword evidence="2" id="KW-1185">Reference proteome</keyword>
<comment type="caution">
    <text evidence="1">The sequence shown here is derived from an EMBL/GenBank/DDBJ whole genome shotgun (WGS) entry which is preliminary data.</text>
</comment>
<evidence type="ECO:0008006" key="3">
    <source>
        <dbReference type="Google" id="ProtNLM"/>
    </source>
</evidence>